<sequence length="168" mass="18692">HLRFYIEYSADYRESLSPTPKDAIREPIKANDVRCEWFFNHGVREDQAILFIHGGGHIMGSSNSHKLLTFRLSRVTKTKVLSINYRLAPENPHPAALKDCVSVYKWLLTSGFQSKNIIIAGDSAGGYYTLLTLLKLRDIGISLPAGAICLSPSTDMAQTGESVKTNCY</sequence>
<protein>
    <recommendedName>
        <fullName evidence="2">Alpha/beta hydrolase fold-3 domain-containing protein</fullName>
    </recommendedName>
</protein>
<feature type="non-terminal residue" evidence="3">
    <location>
        <position position="1"/>
    </location>
</feature>
<reference evidence="3" key="1">
    <citation type="journal article" date="2014" name="Front. Microbiol.">
        <title>High frequency of phylogenetically diverse reductive dehalogenase-homologous genes in deep subseafloor sedimentary metagenomes.</title>
        <authorList>
            <person name="Kawai M."/>
            <person name="Futagami T."/>
            <person name="Toyoda A."/>
            <person name="Takaki Y."/>
            <person name="Nishi S."/>
            <person name="Hori S."/>
            <person name="Arai W."/>
            <person name="Tsubouchi T."/>
            <person name="Morono Y."/>
            <person name="Uchiyama I."/>
            <person name="Ito T."/>
            <person name="Fujiyama A."/>
            <person name="Inagaki F."/>
            <person name="Takami H."/>
        </authorList>
    </citation>
    <scope>NUCLEOTIDE SEQUENCE</scope>
    <source>
        <strain evidence="3">Expedition CK06-06</strain>
    </source>
</reference>
<feature type="non-terminal residue" evidence="3">
    <location>
        <position position="168"/>
    </location>
</feature>
<evidence type="ECO:0000313" key="3">
    <source>
        <dbReference type="EMBL" id="GAH31574.1"/>
    </source>
</evidence>
<dbReference type="Pfam" id="PF07859">
    <property type="entry name" value="Abhydrolase_3"/>
    <property type="match status" value="1"/>
</dbReference>
<dbReference type="PANTHER" id="PTHR48081">
    <property type="entry name" value="AB HYDROLASE SUPERFAMILY PROTEIN C4A8.06C"/>
    <property type="match status" value="1"/>
</dbReference>
<evidence type="ECO:0000259" key="2">
    <source>
        <dbReference type="Pfam" id="PF07859"/>
    </source>
</evidence>
<dbReference type="EMBL" id="BARU01014184">
    <property type="protein sequence ID" value="GAH31574.1"/>
    <property type="molecule type" value="Genomic_DNA"/>
</dbReference>
<evidence type="ECO:0000256" key="1">
    <source>
        <dbReference type="ARBA" id="ARBA00022801"/>
    </source>
</evidence>
<dbReference type="InterPro" id="IPR029058">
    <property type="entry name" value="AB_hydrolase_fold"/>
</dbReference>
<proteinExistence type="predicted"/>
<accession>X1FQE2</accession>
<dbReference type="AlphaFoldDB" id="X1FQE2"/>
<gene>
    <name evidence="3" type="ORF">S03H2_25185</name>
</gene>
<feature type="domain" description="Alpha/beta hydrolase fold-3" evidence="2">
    <location>
        <begin position="49"/>
        <end position="163"/>
    </location>
</feature>
<name>X1FQE2_9ZZZZ</name>
<keyword evidence="1" id="KW-0378">Hydrolase</keyword>
<comment type="caution">
    <text evidence="3">The sequence shown here is derived from an EMBL/GenBank/DDBJ whole genome shotgun (WGS) entry which is preliminary data.</text>
</comment>
<dbReference type="PANTHER" id="PTHR48081:SF8">
    <property type="entry name" value="ALPHA_BETA HYDROLASE FOLD-3 DOMAIN-CONTAINING PROTEIN-RELATED"/>
    <property type="match status" value="1"/>
</dbReference>
<dbReference type="InterPro" id="IPR050300">
    <property type="entry name" value="GDXG_lipolytic_enzyme"/>
</dbReference>
<organism evidence="3">
    <name type="scientific">marine sediment metagenome</name>
    <dbReference type="NCBI Taxonomy" id="412755"/>
    <lineage>
        <taxon>unclassified sequences</taxon>
        <taxon>metagenomes</taxon>
        <taxon>ecological metagenomes</taxon>
    </lineage>
</organism>
<dbReference type="Gene3D" id="3.40.50.1820">
    <property type="entry name" value="alpha/beta hydrolase"/>
    <property type="match status" value="1"/>
</dbReference>
<dbReference type="SUPFAM" id="SSF53474">
    <property type="entry name" value="alpha/beta-Hydrolases"/>
    <property type="match status" value="1"/>
</dbReference>
<dbReference type="GO" id="GO:0016787">
    <property type="term" value="F:hydrolase activity"/>
    <property type="evidence" value="ECO:0007669"/>
    <property type="project" value="UniProtKB-KW"/>
</dbReference>
<dbReference type="InterPro" id="IPR013094">
    <property type="entry name" value="AB_hydrolase_3"/>
</dbReference>